<protein>
    <submittedName>
        <fullName evidence="3">Copper resistance protein B</fullName>
    </submittedName>
</protein>
<dbReference type="KEGG" id="aay:WYH_02563"/>
<evidence type="ECO:0000313" key="3">
    <source>
        <dbReference type="EMBL" id="AKH43593.1"/>
    </source>
</evidence>
<dbReference type="GO" id="GO:0009279">
    <property type="term" value="C:cell outer membrane"/>
    <property type="evidence" value="ECO:0007669"/>
    <property type="project" value="InterPro"/>
</dbReference>
<feature type="chain" id="PRO_5043635286" evidence="2">
    <location>
        <begin position="22"/>
        <end position="371"/>
    </location>
</feature>
<evidence type="ECO:0000256" key="1">
    <source>
        <dbReference type="SAM" id="MobiDB-lite"/>
    </source>
</evidence>
<dbReference type="EMBL" id="CP011452">
    <property type="protein sequence ID" value="AKH43593.1"/>
    <property type="molecule type" value="Genomic_DNA"/>
</dbReference>
<proteinExistence type="predicted"/>
<reference evidence="3" key="1">
    <citation type="submission" date="2015-05" db="EMBL/GenBank/DDBJ databases">
        <title>The complete genome of Altererythrobacter atlanticus strain 26DY36.</title>
        <authorList>
            <person name="Wu Y.-H."/>
            <person name="Cheng H."/>
            <person name="Wu X.-W."/>
        </authorList>
    </citation>
    <scope>NUCLEOTIDE SEQUENCE [LARGE SCALE GENOMIC DNA]</scope>
    <source>
        <strain evidence="3">26DY36</strain>
    </source>
</reference>
<dbReference type="AlphaFoldDB" id="A0A0F7KT63"/>
<dbReference type="GO" id="GO:0006878">
    <property type="term" value="P:intracellular copper ion homeostasis"/>
    <property type="evidence" value="ECO:0007669"/>
    <property type="project" value="InterPro"/>
</dbReference>
<dbReference type="PATRIC" id="fig|1267766.3.peg.2595"/>
<dbReference type="OrthoDB" id="9778934at2"/>
<accession>A0A0F7KT63</accession>
<evidence type="ECO:0000256" key="2">
    <source>
        <dbReference type="SAM" id="SignalP"/>
    </source>
</evidence>
<dbReference type="RefSeq" id="WP_046904107.1">
    <property type="nucleotide sequence ID" value="NZ_CP011452.2"/>
</dbReference>
<dbReference type="InterPro" id="IPR007939">
    <property type="entry name" value="Cu-R_B_prcur"/>
</dbReference>
<feature type="region of interest" description="Disordered" evidence="1">
    <location>
        <begin position="24"/>
        <end position="119"/>
    </location>
</feature>
<keyword evidence="2" id="KW-0732">Signal</keyword>
<dbReference type="STRING" id="1267766.WYH_02563"/>
<dbReference type="GO" id="GO:0005507">
    <property type="term" value="F:copper ion binding"/>
    <property type="evidence" value="ECO:0007669"/>
    <property type="project" value="InterPro"/>
</dbReference>
<feature type="signal peptide" evidence="2">
    <location>
        <begin position="1"/>
        <end position="21"/>
    </location>
</feature>
<organism evidence="3 4">
    <name type="scientific">Croceibacterium atlanticum</name>
    <dbReference type="NCBI Taxonomy" id="1267766"/>
    <lineage>
        <taxon>Bacteria</taxon>
        <taxon>Pseudomonadati</taxon>
        <taxon>Pseudomonadota</taxon>
        <taxon>Alphaproteobacteria</taxon>
        <taxon>Sphingomonadales</taxon>
        <taxon>Erythrobacteraceae</taxon>
        <taxon>Croceibacterium</taxon>
    </lineage>
</organism>
<dbReference type="Pfam" id="PF05275">
    <property type="entry name" value="CopB"/>
    <property type="match status" value="1"/>
</dbReference>
<feature type="compositionally biased region" description="Basic and acidic residues" evidence="1">
    <location>
        <begin position="48"/>
        <end position="71"/>
    </location>
</feature>
<dbReference type="Proteomes" id="UP000034392">
    <property type="component" value="Chromosome"/>
</dbReference>
<sequence>MKRATMMIALPLLALPSAVWAQQHDHGTQAAEPQSQAGQAAQDDEAASEAHDHHAPDQPQMDHSRTQHPQEEVENPEVMDHSNMDHGAAQHGAMPMTGKEDEGGMSQMDHSAMGHGASADHMAIPEGPPPPEALQGPAFAADAFVGAEEMAASRAAVTKEVSGTPVFWFQGDRLEYRLREGDDGYLWDVQGYYGGDYNKFWFKSEGEGSFGETIESAEVQALWSRAIAPFFDFQAGVRQDFTGPERTHAVVGIQGLVPYEFEVDAAAFLSNKGDLTARIEGEIDQFITQRLIVQPRAEIALSAQDIPELGIGSGIDTIEVGIRLRYEFAREFAPYIGIDQEWKIGNSRDFARADGEDPSVTNYVVGVRFWF</sequence>
<evidence type="ECO:0000313" key="4">
    <source>
        <dbReference type="Proteomes" id="UP000034392"/>
    </source>
</evidence>
<keyword evidence="4" id="KW-1185">Reference proteome</keyword>
<name>A0A0F7KT63_9SPHN</name>
<gene>
    <name evidence="3" type="primary">copB_2</name>
    <name evidence="3" type="ORF">WYH_02563</name>
</gene>